<dbReference type="EMBL" id="BAABWN010000018">
    <property type="protein sequence ID" value="GAA6170053.1"/>
    <property type="molecule type" value="Genomic_DNA"/>
</dbReference>
<dbReference type="PROSITE" id="PS51755">
    <property type="entry name" value="OMPR_PHOB"/>
    <property type="match status" value="1"/>
</dbReference>
<dbReference type="RefSeq" id="WP_353304407.1">
    <property type="nucleotide sequence ID" value="NZ_BAABWN010000018.1"/>
</dbReference>
<dbReference type="SUPFAM" id="SSF46894">
    <property type="entry name" value="C-terminal effector domain of the bipartite response regulators"/>
    <property type="match status" value="1"/>
</dbReference>
<dbReference type="SMART" id="SM00862">
    <property type="entry name" value="Trans_reg_C"/>
    <property type="match status" value="1"/>
</dbReference>
<evidence type="ECO:0000256" key="1">
    <source>
        <dbReference type="ARBA" id="ARBA00023125"/>
    </source>
</evidence>
<dbReference type="Proteomes" id="UP001465153">
    <property type="component" value="Unassembled WGS sequence"/>
</dbReference>
<dbReference type="PROSITE" id="PS50110">
    <property type="entry name" value="RESPONSE_REGULATORY"/>
    <property type="match status" value="1"/>
</dbReference>
<proteinExistence type="predicted"/>
<dbReference type="CDD" id="cd00383">
    <property type="entry name" value="trans_reg_C"/>
    <property type="match status" value="1"/>
</dbReference>
<dbReference type="InterPro" id="IPR016032">
    <property type="entry name" value="Sig_transdc_resp-reg_C-effctor"/>
</dbReference>
<evidence type="ECO:0000259" key="5">
    <source>
        <dbReference type="PROSITE" id="PS51755"/>
    </source>
</evidence>
<dbReference type="PANTHER" id="PTHR48111:SF11">
    <property type="entry name" value="TWO-COMPONENT RESPONSE REGULATOR"/>
    <property type="match status" value="1"/>
</dbReference>
<dbReference type="Pfam" id="PF00486">
    <property type="entry name" value="Trans_reg_C"/>
    <property type="match status" value="1"/>
</dbReference>
<dbReference type="Gene3D" id="3.40.50.2300">
    <property type="match status" value="1"/>
</dbReference>
<dbReference type="SUPFAM" id="SSF52172">
    <property type="entry name" value="CheY-like"/>
    <property type="match status" value="1"/>
</dbReference>
<dbReference type="InterPro" id="IPR039420">
    <property type="entry name" value="WalR-like"/>
</dbReference>
<keyword evidence="7" id="KW-1185">Reference proteome</keyword>
<evidence type="ECO:0000256" key="2">
    <source>
        <dbReference type="PROSITE-ProRule" id="PRU00169"/>
    </source>
</evidence>
<dbReference type="Gene3D" id="1.10.10.10">
    <property type="entry name" value="Winged helix-like DNA-binding domain superfamily/Winged helix DNA-binding domain"/>
    <property type="match status" value="1"/>
</dbReference>
<comment type="caution">
    <text evidence="6">The sequence shown here is derived from an EMBL/GenBank/DDBJ whole genome shotgun (WGS) entry which is preliminary data.</text>
</comment>
<feature type="domain" description="Response regulatory" evidence="4">
    <location>
        <begin position="6"/>
        <end position="120"/>
    </location>
</feature>
<dbReference type="Pfam" id="PF00072">
    <property type="entry name" value="Response_reg"/>
    <property type="match status" value="1"/>
</dbReference>
<evidence type="ECO:0000313" key="7">
    <source>
        <dbReference type="Proteomes" id="UP001465153"/>
    </source>
</evidence>
<dbReference type="InterPro" id="IPR001867">
    <property type="entry name" value="OmpR/PhoB-type_DNA-bd"/>
</dbReference>
<feature type="modified residue" description="4-aspartylphosphate" evidence="2">
    <location>
        <position position="55"/>
    </location>
</feature>
<keyword evidence="1 3" id="KW-0238">DNA-binding</keyword>
<dbReference type="PANTHER" id="PTHR48111">
    <property type="entry name" value="REGULATOR OF RPOS"/>
    <property type="match status" value="1"/>
</dbReference>
<feature type="DNA-binding region" description="OmpR/PhoB-type" evidence="3">
    <location>
        <begin position="144"/>
        <end position="243"/>
    </location>
</feature>
<feature type="domain" description="OmpR/PhoB-type" evidence="5">
    <location>
        <begin position="144"/>
        <end position="243"/>
    </location>
</feature>
<dbReference type="Gene3D" id="6.10.250.690">
    <property type="match status" value="1"/>
</dbReference>
<evidence type="ECO:0000256" key="3">
    <source>
        <dbReference type="PROSITE-ProRule" id="PRU01091"/>
    </source>
</evidence>
<keyword evidence="2" id="KW-0597">Phosphoprotein</keyword>
<dbReference type="InterPro" id="IPR036388">
    <property type="entry name" value="WH-like_DNA-bd_sf"/>
</dbReference>
<organism evidence="6 7">
    <name type="scientific">Sessilibacter corallicola</name>
    <dbReference type="NCBI Taxonomy" id="2904075"/>
    <lineage>
        <taxon>Bacteria</taxon>
        <taxon>Pseudomonadati</taxon>
        <taxon>Pseudomonadota</taxon>
        <taxon>Gammaproteobacteria</taxon>
        <taxon>Cellvibrionales</taxon>
        <taxon>Cellvibrionaceae</taxon>
        <taxon>Sessilibacter</taxon>
    </lineage>
</organism>
<dbReference type="SMART" id="SM00448">
    <property type="entry name" value="REC"/>
    <property type="match status" value="1"/>
</dbReference>
<dbReference type="InterPro" id="IPR011006">
    <property type="entry name" value="CheY-like_superfamily"/>
</dbReference>
<dbReference type="CDD" id="cd17574">
    <property type="entry name" value="REC_OmpR"/>
    <property type="match status" value="1"/>
</dbReference>
<gene>
    <name evidence="6" type="ORF">NBRC116591_38650</name>
</gene>
<name>A0ABQ0AEI2_9GAMM</name>
<accession>A0ABQ0AEI2</accession>
<protein>
    <submittedName>
        <fullName evidence="6">Response regulator transcription factor</fullName>
    </submittedName>
</protein>
<dbReference type="InterPro" id="IPR001789">
    <property type="entry name" value="Sig_transdc_resp-reg_receiver"/>
</dbReference>
<reference evidence="6 7" key="1">
    <citation type="submission" date="2024-04" db="EMBL/GenBank/DDBJ databases">
        <title>Draft genome sequence of Sessilibacter corallicola NBRC 116591.</title>
        <authorList>
            <person name="Miyakawa T."/>
            <person name="Kusuya Y."/>
            <person name="Miura T."/>
        </authorList>
    </citation>
    <scope>NUCLEOTIDE SEQUENCE [LARGE SCALE GENOMIC DNA]</scope>
    <source>
        <strain evidence="6 7">KU-00831-HH</strain>
    </source>
</reference>
<evidence type="ECO:0000313" key="6">
    <source>
        <dbReference type="EMBL" id="GAA6170053.1"/>
    </source>
</evidence>
<evidence type="ECO:0000259" key="4">
    <source>
        <dbReference type="PROSITE" id="PS50110"/>
    </source>
</evidence>
<sequence>MNNSFSILLVEDDLHLRNGLQALLAFEGFNCTSVDSGEDALKLFEIDEFSLCILDVSLPGIDGFETCRNIRQRDTVVPIIFLTARTSELDCLTGFNHGADHYITKPFRSAELIARINAILARTYGLKTPADKQETVGCTASCIDDHFSLRDIRINPHLLTAERGQDIISLTKRELKLLQLLHTKKNQAVSRDQLMDHCWGRKYLPESRALDQFVSALRKKIELNQARPEIIKTVHAVGYCYQEEDILT</sequence>